<dbReference type="EMBL" id="CP000489">
    <property type="protein sequence ID" value="ABL68484.1"/>
    <property type="molecule type" value="Genomic_DNA"/>
</dbReference>
<dbReference type="EnsemblBacteria" id="ABL68484">
    <property type="protein sequence ID" value="ABL68484"/>
    <property type="gene ID" value="Pden_0370"/>
</dbReference>
<evidence type="ECO:0000313" key="1">
    <source>
        <dbReference type="EMBL" id="ABL68484.1"/>
    </source>
</evidence>
<keyword evidence="2" id="KW-1185">Reference proteome</keyword>
<dbReference type="HOGENOM" id="CLU_1711485_0_0_5"/>
<dbReference type="KEGG" id="pde:Pden_0370"/>
<gene>
    <name evidence="1" type="ordered locus">Pden_0370</name>
</gene>
<dbReference type="OrthoDB" id="7774124at2"/>
<evidence type="ECO:0008006" key="3">
    <source>
        <dbReference type="Google" id="ProtNLM"/>
    </source>
</evidence>
<dbReference type="STRING" id="318586.Pden_0370"/>
<dbReference type="RefSeq" id="WP_011746717.1">
    <property type="nucleotide sequence ID" value="NC_008686.1"/>
</dbReference>
<evidence type="ECO:0000313" key="2">
    <source>
        <dbReference type="Proteomes" id="UP000000361"/>
    </source>
</evidence>
<dbReference type="GeneID" id="93451593"/>
<sequence>MALPDLQFRGDIVVMVAWDEENPATYTNWCGATGINLSITNNISETTVYDCDNWTLPAQIILGYGAQSVTATVNANLTKAGRDKLIRAVKDQRELPIRLHMIGAAPNEIEYIDGIGLLPNLDIAGIGSTDDNAVITYTLNVSFKAGIEFTDAT</sequence>
<organism evidence="1 2">
    <name type="scientific">Paracoccus denitrificans (strain Pd 1222)</name>
    <dbReference type="NCBI Taxonomy" id="318586"/>
    <lineage>
        <taxon>Bacteria</taxon>
        <taxon>Pseudomonadati</taxon>
        <taxon>Pseudomonadota</taxon>
        <taxon>Alphaproteobacteria</taxon>
        <taxon>Rhodobacterales</taxon>
        <taxon>Paracoccaceae</taxon>
        <taxon>Paracoccus</taxon>
    </lineage>
</organism>
<name>A1AYZ0_PARDP</name>
<reference evidence="2" key="1">
    <citation type="submission" date="2006-12" db="EMBL/GenBank/DDBJ databases">
        <title>Complete sequence of chromosome 1 of Paracoccus denitrificans PD1222.</title>
        <authorList>
            <person name="Copeland A."/>
            <person name="Lucas S."/>
            <person name="Lapidus A."/>
            <person name="Barry K."/>
            <person name="Detter J.C."/>
            <person name="Glavina del Rio T."/>
            <person name="Hammon N."/>
            <person name="Israni S."/>
            <person name="Dalin E."/>
            <person name="Tice H."/>
            <person name="Pitluck S."/>
            <person name="Munk A.C."/>
            <person name="Brettin T."/>
            <person name="Bruce D."/>
            <person name="Han C."/>
            <person name="Tapia R."/>
            <person name="Gilna P."/>
            <person name="Schmutz J."/>
            <person name="Larimer F."/>
            <person name="Land M."/>
            <person name="Hauser L."/>
            <person name="Kyrpides N."/>
            <person name="Lykidis A."/>
            <person name="Spiro S."/>
            <person name="Richardson D.J."/>
            <person name="Moir J.W.B."/>
            <person name="Ferguson S.J."/>
            <person name="van Spanning R.J.M."/>
            <person name="Richardson P."/>
        </authorList>
    </citation>
    <scope>NUCLEOTIDE SEQUENCE [LARGE SCALE GENOMIC DNA]</scope>
    <source>
        <strain evidence="2">Pd 1222</strain>
    </source>
</reference>
<protein>
    <recommendedName>
        <fullName evidence="3">Phage tail protein</fullName>
    </recommendedName>
</protein>
<dbReference type="eggNOG" id="ENOG5034BBP">
    <property type="taxonomic scope" value="Bacteria"/>
</dbReference>
<dbReference type="InterPro" id="IPR011855">
    <property type="entry name" value="Phgtail_TP901_1"/>
</dbReference>
<accession>A1AYZ0</accession>
<dbReference type="AlphaFoldDB" id="A1AYZ0"/>
<dbReference type="Proteomes" id="UP000000361">
    <property type="component" value="Chromosome 1"/>
</dbReference>
<dbReference type="Pfam" id="PF06199">
    <property type="entry name" value="Phage_tail_2"/>
    <property type="match status" value="1"/>
</dbReference>
<proteinExistence type="predicted"/>